<name>A0A432MHU6_9BACT</name>
<protein>
    <recommendedName>
        <fullName evidence="5">NADH-quinone oxidoreductase subunit H</fullName>
        <ecNumber evidence="5">7.1.1.-</ecNumber>
    </recommendedName>
    <alternativeName>
        <fullName evidence="5">NADH dehydrogenase I subunit H</fullName>
    </alternativeName>
    <alternativeName>
        <fullName evidence="5">NDH-1 subunit H</fullName>
    </alternativeName>
</protein>
<keyword evidence="8" id="KW-1185">Reference proteome</keyword>
<dbReference type="RefSeq" id="WP_126726485.1">
    <property type="nucleotide sequence ID" value="NZ_RYZH01000031.1"/>
</dbReference>
<sequence>MNVPIAPVRPELAGPTWIPWLLWLVVFFGLLPLAVAYIVLAERKVAGRFQDRIGPNRVGPFGLLQPIADLLKLITKENIVPRAADAVTHLLGPVLLIVSAFLVLAVIPFGVSGSRAEVAPFGAVSPAEGSRLGYPGLAAVDTASGLLYLVAAASLSVLGVFLAGWSSRNKFALLGSMRGVAQLVSYEIPQVLSLVPAILWASSLSLVGIFNAQVDQGWFLGSPPGIVAFVVLMIASIAETNRAPFDLPEAESELIAGYHTEYSGMRWGLFFLAEYLAIIGVSCLATTLFLGGGMLPFTSWPLGAIDSVVLVNLVLVGGFVAKVALIIFVIFWIRATLPRMRVDRLMGFAWKILIPLCLVNIVAAAVWLELAVRRDRPLLGWLVTLPPLVLALAALVRLSRREGPAPVVGRDRLVRTPAAIPGVGGRDPS</sequence>
<dbReference type="EMBL" id="RYZH01000031">
    <property type="protein sequence ID" value="RUL86487.1"/>
    <property type="molecule type" value="Genomic_DNA"/>
</dbReference>
<evidence type="ECO:0000256" key="5">
    <source>
        <dbReference type="HAMAP-Rule" id="MF_01350"/>
    </source>
</evidence>
<dbReference type="PANTHER" id="PTHR11432:SF3">
    <property type="entry name" value="NADH-UBIQUINONE OXIDOREDUCTASE CHAIN 1"/>
    <property type="match status" value="1"/>
</dbReference>
<feature type="transmembrane region" description="Helical" evidence="5">
    <location>
        <begin position="345"/>
        <end position="366"/>
    </location>
</feature>
<dbReference type="GO" id="GO:0009060">
    <property type="term" value="P:aerobic respiration"/>
    <property type="evidence" value="ECO:0007669"/>
    <property type="project" value="TreeGrafter"/>
</dbReference>
<dbReference type="GO" id="GO:0003954">
    <property type="term" value="F:NADH dehydrogenase activity"/>
    <property type="evidence" value="ECO:0007669"/>
    <property type="project" value="TreeGrafter"/>
</dbReference>
<dbReference type="AlphaFoldDB" id="A0A432MHU6"/>
<evidence type="ECO:0000256" key="6">
    <source>
        <dbReference type="RuleBase" id="RU000471"/>
    </source>
</evidence>
<dbReference type="GO" id="GO:0005886">
    <property type="term" value="C:plasma membrane"/>
    <property type="evidence" value="ECO:0007669"/>
    <property type="project" value="UniProtKB-SubCell"/>
</dbReference>
<evidence type="ECO:0000256" key="1">
    <source>
        <dbReference type="ARBA" id="ARBA00004141"/>
    </source>
</evidence>
<keyword evidence="5 6" id="KW-0520">NAD</keyword>
<dbReference type="HAMAP" id="MF_01350">
    <property type="entry name" value="NDH1_NuoH"/>
    <property type="match status" value="1"/>
</dbReference>
<comment type="subcellular location">
    <subcellularLocation>
        <location evidence="5 6">Cell membrane</location>
        <topology evidence="5 6">Multi-pass membrane protein</topology>
    </subcellularLocation>
    <subcellularLocation>
        <location evidence="1">Membrane</location>
        <topology evidence="1">Multi-pass membrane protein</topology>
    </subcellularLocation>
</comment>
<feature type="transmembrane region" description="Helical" evidence="5">
    <location>
        <begin position="90"/>
        <end position="111"/>
    </location>
</feature>
<dbReference type="GO" id="GO:0048038">
    <property type="term" value="F:quinone binding"/>
    <property type="evidence" value="ECO:0007669"/>
    <property type="project" value="UniProtKB-KW"/>
</dbReference>
<accession>A0A432MHU6</accession>
<evidence type="ECO:0000256" key="2">
    <source>
        <dbReference type="ARBA" id="ARBA00022692"/>
    </source>
</evidence>
<feature type="transmembrane region" description="Helical" evidence="5">
    <location>
        <begin position="20"/>
        <end position="40"/>
    </location>
</feature>
<feature type="transmembrane region" description="Helical" evidence="5">
    <location>
        <begin position="218"/>
        <end position="238"/>
    </location>
</feature>
<comment type="function">
    <text evidence="5">NDH-1 shuttles electrons from NADH, via FMN and iron-sulfur (Fe-S) centers, to quinones in the respiratory chain. The immediate electron acceptor for the enzyme in this species is believed to be ubiquinone. Couples the redox reaction to proton translocation (for every two electrons transferred, four hydrogen ions are translocated across the cytoplasmic membrane), and thus conserves the redox energy in a proton gradient. This subunit may bind ubiquinone.</text>
</comment>
<dbReference type="NCBIfam" id="NF004741">
    <property type="entry name" value="PRK06076.1-2"/>
    <property type="match status" value="1"/>
</dbReference>
<evidence type="ECO:0000313" key="8">
    <source>
        <dbReference type="Proteomes" id="UP000280296"/>
    </source>
</evidence>
<dbReference type="EC" id="7.1.1.-" evidence="5"/>
<keyword evidence="4 5" id="KW-0472">Membrane</keyword>
<evidence type="ECO:0000313" key="7">
    <source>
        <dbReference type="EMBL" id="RUL86487.1"/>
    </source>
</evidence>
<dbReference type="PANTHER" id="PTHR11432">
    <property type="entry name" value="NADH DEHYDROGENASE SUBUNIT 1"/>
    <property type="match status" value="1"/>
</dbReference>
<dbReference type="Pfam" id="PF00146">
    <property type="entry name" value="NADHdh"/>
    <property type="match status" value="1"/>
</dbReference>
<dbReference type="InterPro" id="IPR001694">
    <property type="entry name" value="NADH_UbQ_OxRdtase_su1/FPO"/>
</dbReference>
<organism evidence="7 8">
    <name type="scientific">Tautonia sociabilis</name>
    <dbReference type="NCBI Taxonomy" id="2080755"/>
    <lineage>
        <taxon>Bacteria</taxon>
        <taxon>Pseudomonadati</taxon>
        <taxon>Planctomycetota</taxon>
        <taxon>Planctomycetia</taxon>
        <taxon>Isosphaerales</taxon>
        <taxon>Isosphaeraceae</taxon>
        <taxon>Tautonia</taxon>
    </lineage>
</organism>
<evidence type="ECO:0000256" key="3">
    <source>
        <dbReference type="ARBA" id="ARBA00022989"/>
    </source>
</evidence>
<dbReference type="OrthoDB" id="9803734at2"/>
<comment type="similarity">
    <text evidence="5 6">Belongs to the complex I subunit 1 family.</text>
</comment>
<feature type="transmembrane region" description="Helical" evidence="5">
    <location>
        <begin position="269"/>
        <end position="290"/>
    </location>
</feature>
<feature type="transmembrane region" description="Helical" evidence="5">
    <location>
        <begin position="146"/>
        <end position="167"/>
    </location>
</feature>
<gene>
    <name evidence="5 7" type="primary">nuoH</name>
    <name evidence="7" type="ORF">TsocGM_16085</name>
</gene>
<keyword evidence="5" id="KW-1003">Cell membrane</keyword>
<dbReference type="InterPro" id="IPR018086">
    <property type="entry name" value="NADH_UbQ_OxRdtase_su1_CS"/>
</dbReference>
<keyword evidence="5" id="KW-0874">Quinone</keyword>
<keyword evidence="5" id="KW-0830">Ubiquinone</keyword>
<keyword evidence="7" id="KW-0560">Oxidoreductase</keyword>
<keyword evidence="5" id="KW-1278">Translocase</keyword>
<comment type="subunit">
    <text evidence="5">NDH-1 is composed of 14 different subunits. Subunits NuoA, H, J, K, L, M, N constitute the membrane sector of the complex.</text>
</comment>
<keyword evidence="3 5" id="KW-1133">Transmembrane helix</keyword>
<feature type="transmembrane region" description="Helical" evidence="5">
    <location>
        <begin position="378"/>
        <end position="396"/>
    </location>
</feature>
<proteinExistence type="inferred from homology"/>
<dbReference type="PROSITE" id="PS00668">
    <property type="entry name" value="COMPLEX1_ND1_2"/>
    <property type="match status" value="1"/>
</dbReference>
<comment type="catalytic activity">
    <reaction evidence="5">
        <text>a quinone + NADH + 5 H(+)(in) = a quinol + NAD(+) + 4 H(+)(out)</text>
        <dbReference type="Rhea" id="RHEA:57888"/>
        <dbReference type="ChEBI" id="CHEBI:15378"/>
        <dbReference type="ChEBI" id="CHEBI:24646"/>
        <dbReference type="ChEBI" id="CHEBI:57540"/>
        <dbReference type="ChEBI" id="CHEBI:57945"/>
        <dbReference type="ChEBI" id="CHEBI:132124"/>
    </reaction>
</comment>
<evidence type="ECO:0000256" key="4">
    <source>
        <dbReference type="ARBA" id="ARBA00023136"/>
    </source>
</evidence>
<keyword evidence="2 5" id="KW-0812">Transmembrane</keyword>
<feature type="transmembrane region" description="Helical" evidence="5">
    <location>
        <begin position="310"/>
        <end position="333"/>
    </location>
</feature>
<dbReference type="Proteomes" id="UP000280296">
    <property type="component" value="Unassembled WGS sequence"/>
</dbReference>
<comment type="caution">
    <text evidence="7">The sequence shown here is derived from an EMBL/GenBank/DDBJ whole genome shotgun (WGS) entry which is preliminary data.</text>
</comment>
<reference evidence="7 8" key="1">
    <citation type="submission" date="2018-12" db="EMBL/GenBank/DDBJ databases">
        <authorList>
            <person name="Toschakov S.V."/>
        </authorList>
    </citation>
    <scope>NUCLEOTIDE SEQUENCE [LARGE SCALE GENOMIC DNA]</scope>
    <source>
        <strain evidence="7 8">GM2012</strain>
    </source>
</reference>
<feature type="transmembrane region" description="Helical" evidence="5">
    <location>
        <begin position="188"/>
        <end position="212"/>
    </location>
</feature>
<reference evidence="7 8" key="2">
    <citation type="submission" date="2019-01" db="EMBL/GenBank/DDBJ databases">
        <title>Tautonia sociabilis, a novel thermotolerant planctomycete of Isosphaeraceae family, isolated from a 4000 m deep subterranean habitat.</title>
        <authorList>
            <person name="Kovaleva O.L."/>
            <person name="Elcheninov A.G."/>
            <person name="Van Heerden E."/>
            <person name="Toshchakov S.V."/>
            <person name="Novikov A."/>
            <person name="Bonch-Osmolovskaya E.A."/>
            <person name="Kublanov I.V."/>
        </authorList>
    </citation>
    <scope>NUCLEOTIDE SEQUENCE [LARGE SCALE GENOMIC DNA]</scope>
    <source>
        <strain evidence="7 8">GM2012</strain>
    </source>
</reference>
<dbReference type="GO" id="GO:0016655">
    <property type="term" value="F:oxidoreductase activity, acting on NAD(P)H, quinone or similar compound as acceptor"/>
    <property type="evidence" value="ECO:0007669"/>
    <property type="project" value="UniProtKB-UniRule"/>
</dbReference>